<name>A0A7D7QGQ3_9ACTN</name>
<organism evidence="3 4">
    <name type="scientific">Gordonia jinghuaiqii</name>
    <dbReference type="NCBI Taxonomy" id="2758710"/>
    <lineage>
        <taxon>Bacteria</taxon>
        <taxon>Bacillati</taxon>
        <taxon>Actinomycetota</taxon>
        <taxon>Actinomycetes</taxon>
        <taxon>Mycobacteriales</taxon>
        <taxon>Gordoniaceae</taxon>
        <taxon>Gordonia</taxon>
    </lineage>
</organism>
<dbReference type="Proteomes" id="UP000515663">
    <property type="component" value="Chromosome"/>
</dbReference>
<dbReference type="InterPro" id="IPR011761">
    <property type="entry name" value="ATP-grasp"/>
</dbReference>
<dbReference type="RefSeq" id="WP_219849644.1">
    <property type="nucleotide sequence ID" value="NZ_CP059491.1"/>
</dbReference>
<dbReference type="EMBL" id="CP059491">
    <property type="protein sequence ID" value="QMT00584.1"/>
    <property type="molecule type" value="Genomic_DNA"/>
</dbReference>
<dbReference type="Gene3D" id="3.30.470.20">
    <property type="entry name" value="ATP-grasp fold, B domain"/>
    <property type="match status" value="1"/>
</dbReference>
<sequence length="396" mass="43549">METREPHILVTTSRMPFAVDEIHKLGVTGRDVTAADTFAAAPGSHSRGARRHLELPAPTQRPAEFVDAVIEAIGRFDITLLLPMFEEVFYLARHRDRISAAHPGAELFFPDFETLAGVHDKVDFTALCRKLGLPAAESVTTTSRDELRAATERWPHWFARAAFGRGGLDVLTNSGPLAGESSIDDVTPTPEDPWLVQQYLVGVDRCSWSVAHHGEIVLHSCYEHPLAIDDRGGIVFESVDSPQSLAAAQTIARELNWHGQISFDYLVTDDGVHHMVECNPRPTSGCTLATAEEFDAALFDPGDLVVVPAGRKKMIKAAVLRDALKHPSHLRRNLAVAKGAGGVYDQPHDHLPLVYSALSLQHILAYRKELGLSRNKREELVATQFFDVLWDGTAIA</sequence>
<dbReference type="GO" id="GO:0046872">
    <property type="term" value="F:metal ion binding"/>
    <property type="evidence" value="ECO:0007669"/>
    <property type="project" value="InterPro"/>
</dbReference>
<keyword evidence="4" id="KW-1185">Reference proteome</keyword>
<accession>A0A7D7QGQ3</accession>
<protein>
    <submittedName>
        <fullName evidence="3">ATP-grasp domain-containing protein</fullName>
    </submittedName>
</protein>
<gene>
    <name evidence="3" type="ORF">H1R19_17020</name>
</gene>
<proteinExistence type="predicted"/>
<evidence type="ECO:0000313" key="4">
    <source>
        <dbReference type="Proteomes" id="UP000515663"/>
    </source>
</evidence>
<keyword evidence="1" id="KW-0547">Nucleotide-binding</keyword>
<reference evidence="4" key="1">
    <citation type="submission" date="2020-07" db="EMBL/GenBank/DDBJ databases">
        <title>novel species isolated from the respiratory tract of Marmot.</title>
        <authorList>
            <person name="Zhang G."/>
        </authorList>
    </citation>
    <scope>NUCLEOTIDE SEQUENCE [LARGE SCALE GENOMIC DNA]</scope>
    <source>
        <strain evidence="4">686</strain>
    </source>
</reference>
<dbReference type="SUPFAM" id="SSF56059">
    <property type="entry name" value="Glutathione synthetase ATP-binding domain-like"/>
    <property type="match status" value="1"/>
</dbReference>
<dbReference type="PROSITE" id="PS50975">
    <property type="entry name" value="ATP_GRASP"/>
    <property type="match status" value="1"/>
</dbReference>
<evidence type="ECO:0000259" key="2">
    <source>
        <dbReference type="PROSITE" id="PS50975"/>
    </source>
</evidence>
<dbReference type="KEGG" id="gji:H1R19_17020"/>
<dbReference type="Gene3D" id="3.40.50.20">
    <property type="match status" value="1"/>
</dbReference>
<evidence type="ECO:0000313" key="3">
    <source>
        <dbReference type="EMBL" id="QMT00584.1"/>
    </source>
</evidence>
<dbReference type="AlphaFoldDB" id="A0A7D7QGQ3"/>
<keyword evidence="1" id="KW-0067">ATP-binding</keyword>
<evidence type="ECO:0000256" key="1">
    <source>
        <dbReference type="PROSITE-ProRule" id="PRU00409"/>
    </source>
</evidence>
<feature type="domain" description="ATP-grasp" evidence="2">
    <location>
        <begin position="125"/>
        <end position="307"/>
    </location>
</feature>
<dbReference type="GO" id="GO:0005524">
    <property type="term" value="F:ATP binding"/>
    <property type="evidence" value="ECO:0007669"/>
    <property type="project" value="UniProtKB-UniRule"/>
</dbReference>